<dbReference type="GO" id="GO:0042254">
    <property type="term" value="P:ribosome biogenesis"/>
    <property type="evidence" value="ECO:0007669"/>
    <property type="project" value="InterPro"/>
</dbReference>
<dbReference type="GO" id="GO:0005730">
    <property type="term" value="C:nucleolus"/>
    <property type="evidence" value="ECO:0007669"/>
    <property type="project" value="TreeGrafter"/>
</dbReference>
<keyword evidence="1" id="KW-0812">Transmembrane</keyword>
<protein>
    <submittedName>
        <fullName evidence="2">Uncharacterized protein</fullName>
    </submittedName>
</protein>
<dbReference type="Ensembl" id="ENSCCNT00000000547.1">
    <property type="protein sequence ID" value="ENSCCNP00000000422.1"/>
    <property type="gene ID" value="ENSCCNG00000000487.1"/>
</dbReference>
<dbReference type="InterPro" id="IPR031389">
    <property type="entry name" value="RBIS"/>
</dbReference>
<dbReference type="AlphaFoldDB" id="A0A8C0VTA8"/>
<name>A0A8C0VTA8_CASCN</name>
<feature type="transmembrane region" description="Helical" evidence="1">
    <location>
        <begin position="6"/>
        <end position="23"/>
    </location>
</feature>
<keyword evidence="1" id="KW-1133">Transmembrane helix</keyword>
<evidence type="ECO:0000256" key="1">
    <source>
        <dbReference type="SAM" id="Phobius"/>
    </source>
</evidence>
<reference evidence="2" key="1">
    <citation type="submission" date="2023-09" db="UniProtKB">
        <authorList>
            <consortium name="Ensembl"/>
        </authorList>
    </citation>
    <scope>IDENTIFICATION</scope>
</reference>
<proteinExistence type="predicted"/>
<keyword evidence="1" id="KW-0472">Membrane</keyword>
<evidence type="ECO:0000313" key="2">
    <source>
        <dbReference type="Ensembl" id="ENSCCNP00000000422.1"/>
    </source>
</evidence>
<sequence length="139" mass="16215">MLFMELVSMLFCCLLYIFSFFILHEVVINNVINITPCERILKILALTETMDKNRSPGMYFTQSAKKNFKAKSKAKPVTINLKKINIVNDEKVNRVNKAFVNMQKESVHFEPLREELIPQEHIENEPINVDEVTRLMAQL</sequence>
<dbReference type="PANTHER" id="PTHR35544:SF4">
    <property type="entry name" value="RIBOSOMAL BIOGENESIS FACTOR"/>
    <property type="match status" value="1"/>
</dbReference>
<dbReference type="Pfam" id="PF15679">
    <property type="entry name" value="DUF4665"/>
    <property type="match status" value="1"/>
</dbReference>
<dbReference type="PANTHER" id="PTHR35544">
    <property type="entry name" value="RIBOSOMAL BIOGENESIS FACTOR"/>
    <property type="match status" value="1"/>
</dbReference>
<accession>A0A8C0VTA8</accession>
<organism evidence="2">
    <name type="scientific">Castor canadensis</name>
    <name type="common">American beaver</name>
    <dbReference type="NCBI Taxonomy" id="51338"/>
    <lineage>
        <taxon>Eukaryota</taxon>
        <taxon>Metazoa</taxon>
        <taxon>Chordata</taxon>
        <taxon>Craniata</taxon>
        <taxon>Vertebrata</taxon>
        <taxon>Euteleostomi</taxon>
        <taxon>Mammalia</taxon>
        <taxon>Eutheria</taxon>
        <taxon>Euarchontoglires</taxon>
        <taxon>Glires</taxon>
        <taxon>Rodentia</taxon>
        <taxon>Castorimorpha</taxon>
        <taxon>Castoridae</taxon>
        <taxon>Castor</taxon>
    </lineage>
</organism>